<evidence type="ECO:0000313" key="1">
    <source>
        <dbReference type="EMBL" id="UZF88866.1"/>
    </source>
</evidence>
<dbReference type="EMBL" id="CP102774">
    <property type="protein sequence ID" value="UZF88866.1"/>
    <property type="molecule type" value="Genomic_DNA"/>
</dbReference>
<proteinExistence type="predicted"/>
<sequence length="55" mass="6439">MKLPIVIHTEEDYDRAQQRVEELNATPNSTEKERELHALAEAMLAFELRRDEADD</sequence>
<gene>
    <name evidence="1" type="ORF">NWE54_08805</name>
</gene>
<accession>A0A9E7ZX55</accession>
<name>A0A9E7ZX55_9HYPH</name>
<protein>
    <submittedName>
        <fullName evidence="1">Uncharacterized protein</fullName>
    </submittedName>
</protein>
<reference evidence="1" key="1">
    <citation type="submission" date="2022-08" db="EMBL/GenBank/DDBJ databases">
        <title>Complete Genome Sequences of 2 Bosea sp. soil isolates.</title>
        <authorList>
            <person name="Alvarez Arevalo M."/>
            <person name="Sterndorff E.B."/>
            <person name="Faurdal D."/>
            <person name="Joergensen T.S."/>
            <person name="Weber T."/>
        </authorList>
    </citation>
    <scope>NUCLEOTIDE SEQUENCE</scope>
    <source>
        <strain evidence="1">NBC_00436</strain>
    </source>
</reference>
<organism evidence="1">
    <name type="scientific">Bosea sp. NBC_00436</name>
    <dbReference type="NCBI Taxonomy" id="2969620"/>
    <lineage>
        <taxon>Bacteria</taxon>
        <taxon>Pseudomonadati</taxon>
        <taxon>Pseudomonadota</taxon>
        <taxon>Alphaproteobacteria</taxon>
        <taxon>Hyphomicrobiales</taxon>
        <taxon>Boseaceae</taxon>
        <taxon>Bosea</taxon>
    </lineage>
</organism>
<dbReference type="AlphaFoldDB" id="A0A9E7ZX55"/>